<reference evidence="1 2" key="1">
    <citation type="submission" date="2023-05" db="EMBL/GenBank/DDBJ databases">
        <title>YMD87, complete Genome.</title>
        <authorList>
            <person name="Zhang J."/>
            <person name="Xu X."/>
        </authorList>
    </citation>
    <scope>NUCLEOTIDE SEQUENCE [LARGE SCALE GENOMIC DNA]</scope>
    <source>
        <strain evidence="1 2">YMD87</strain>
    </source>
</reference>
<gene>
    <name evidence="1" type="ORF">QF118_15460</name>
</gene>
<dbReference type="EMBL" id="CP124616">
    <property type="protein sequence ID" value="WGW03309.1"/>
    <property type="molecule type" value="Genomic_DNA"/>
</dbReference>
<evidence type="ECO:0000313" key="2">
    <source>
        <dbReference type="Proteomes" id="UP001241605"/>
    </source>
</evidence>
<keyword evidence="2" id="KW-1185">Reference proteome</keyword>
<protein>
    <submittedName>
        <fullName evidence="1">Uncharacterized protein</fullName>
    </submittedName>
</protein>
<proteinExistence type="predicted"/>
<evidence type="ECO:0000313" key="1">
    <source>
        <dbReference type="EMBL" id="WGW03309.1"/>
    </source>
</evidence>
<accession>A0ABY8QFM6</accession>
<dbReference type="Proteomes" id="UP001241605">
    <property type="component" value="Chromosome"/>
</dbReference>
<name>A0ABY8QFM6_9RHOB</name>
<organism evidence="1 2">
    <name type="scientific">Tropicibacter oceani</name>
    <dbReference type="NCBI Taxonomy" id="3058420"/>
    <lineage>
        <taxon>Bacteria</taxon>
        <taxon>Pseudomonadati</taxon>
        <taxon>Pseudomonadota</taxon>
        <taxon>Alphaproteobacteria</taxon>
        <taxon>Rhodobacterales</taxon>
        <taxon>Roseobacteraceae</taxon>
        <taxon>Tropicibacter</taxon>
    </lineage>
</organism>
<dbReference type="RefSeq" id="WP_282299943.1">
    <property type="nucleotide sequence ID" value="NZ_CP124616.1"/>
</dbReference>
<sequence>MSDIKKEIETETVESEERRKALRAIGKYATLGAGASVVLLSSAEAVKAQSGSIYRY</sequence>